<keyword evidence="4" id="KW-1185">Reference proteome</keyword>
<dbReference type="CDD" id="cd12797">
    <property type="entry name" value="M23_peptidase"/>
    <property type="match status" value="1"/>
</dbReference>
<evidence type="ECO:0000313" key="3">
    <source>
        <dbReference type="EMBL" id="RXK60532.1"/>
    </source>
</evidence>
<feature type="signal peptide" evidence="1">
    <location>
        <begin position="1"/>
        <end position="19"/>
    </location>
</feature>
<gene>
    <name evidence="3" type="ORF">ESA94_08670</name>
</gene>
<dbReference type="PANTHER" id="PTHR21666">
    <property type="entry name" value="PEPTIDASE-RELATED"/>
    <property type="match status" value="1"/>
</dbReference>
<dbReference type="Proteomes" id="UP000290204">
    <property type="component" value="Unassembled WGS sequence"/>
</dbReference>
<dbReference type="PANTHER" id="PTHR21666:SF270">
    <property type="entry name" value="MUREIN HYDROLASE ACTIVATOR ENVC"/>
    <property type="match status" value="1"/>
</dbReference>
<dbReference type="GO" id="GO:0004222">
    <property type="term" value="F:metalloendopeptidase activity"/>
    <property type="evidence" value="ECO:0007669"/>
    <property type="project" value="TreeGrafter"/>
</dbReference>
<keyword evidence="1" id="KW-0732">Signal</keyword>
<reference evidence="3 4" key="1">
    <citation type="submission" date="2019-01" db="EMBL/GenBank/DDBJ databases">
        <title>Lacibacter sp. strain TTM-7.</title>
        <authorList>
            <person name="Chen W.-M."/>
        </authorList>
    </citation>
    <scope>NUCLEOTIDE SEQUENCE [LARGE SCALE GENOMIC DNA]</scope>
    <source>
        <strain evidence="3 4">TTM-7</strain>
    </source>
</reference>
<dbReference type="RefSeq" id="WP_129130493.1">
    <property type="nucleotide sequence ID" value="NZ_SDHW01000002.1"/>
</dbReference>
<sequence length="193" mass="21420">MKFACTILLFLISGSILHAQTQSDYSIRELKNGSFTTDKTYIYALPFQKGKKVYLVQAYDSKFSHKGENALDFKVKEGTTICAAREGTVIAVRSDSDKGGLKPEHLSDGNFISIQHSDGSVAHYWHLKKDGVVVKVADKVVKGQVIGYSGNTGYSAFPHLHFEVVQNGNQVPTRFSTKKGIKYLRPSKKYLVP</sequence>
<accession>A0A4Q1CJN1</accession>
<dbReference type="Gene3D" id="2.70.70.10">
    <property type="entry name" value="Glucose Permease (Domain IIA)"/>
    <property type="match status" value="1"/>
</dbReference>
<dbReference type="InterPro" id="IPR011055">
    <property type="entry name" value="Dup_hybrid_motif"/>
</dbReference>
<dbReference type="AlphaFoldDB" id="A0A4Q1CJN1"/>
<dbReference type="SUPFAM" id="SSF51261">
    <property type="entry name" value="Duplicated hybrid motif"/>
    <property type="match status" value="1"/>
</dbReference>
<dbReference type="InterPro" id="IPR050570">
    <property type="entry name" value="Cell_wall_metabolism_enzyme"/>
</dbReference>
<dbReference type="Pfam" id="PF01551">
    <property type="entry name" value="Peptidase_M23"/>
    <property type="match status" value="1"/>
</dbReference>
<name>A0A4Q1CJN1_9BACT</name>
<proteinExistence type="predicted"/>
<protein>
    <submittedName>
        <fullName evidence="3">M23 family metallopeptidase</fullName>
    </submittedName>
</protein>
<evidence type="ECO:0000313" key="4">
    <source>
        <dbReference type="Proteomes" id="UP000290204"/>
    </source>
</evidence>
<feature type="chain" id="PRO_5020679369" evidence="1">
    <location>
        <begin position="20"/>
        <end position="193"/>
    </location>
</feature>
<dbReference type="InterPro" id="IPR016047">
    <property type="entry name" value="M23ase_b-sheet_dom"/>
</dbReference>
<comment type="caution">
    <text evidence="3">The sequence shown here is derived from an EMBL/GenBank/DDBJ whole genome shotgun (WGS) entry which is preliminary data.</text>
</comment>
<dbReference type="OrthoDB" id="9809488at2"/>
<organism evidence="3 4">
    <name type="scientific">Lacibacter luteus</name>
    <dbReference type="NCBI Taxonomy" id="2508719"/>
    <lineage>
        <taxon>Bacteria</taxon>
        <taxon>Pseudomonadati</taxon>
        <taxon>Bacteroidota</taxon>
        <taxon>Chitinophagia</taxon>
        <taxon>Chitinophagales</taxon>
        <taxon>Chitinophagaceae</taxon>
        <taxon>Lacibacter</taxon>
    </lineage>
</organism>
<evidence type="ECO:0000259" key="2">
    <source>
        <dbReference type="Pfam" id="PF01551"/>
    </source>
</evidence>
<feature type="domain" description="M23ase beta-sheet core" evidence="2">
    <location>
        <begin position="68"/>
        <end position="171"/>
    </location>
</feature>
<dbReference type="EMBL" id="SDHW01000002">
    <property type="protein sequence ID" value="RXK60532.1"/>
    <property type="molecule type" value="Genomic_DNA"/>
</dbReference>
<evidence type="ECO:0000256" key="1">
    <source>
        <dbReference type="SAM" id="SignalP"/>
    </source>
</evidence>